<feature type="compositionally biased region" description="Basic and acidic residues" evidence="4">
    <location>
        <begin position="375"/>
        <end position="384"/>
    </location>
</feature>
<dbReference type="PANTHER" id="PTHR43146:SF1">
    <property type="entry name" value="CANCER-RELATED NUCLEOSIDE-TRIPHOSPHATASE"/>
    <property type="match status" value="1"/>
</dbReference>
<feature type="region of interest" description="Disordered" evidence="4">
    <location>
        <begin position="1"/>
        <end position="24"/>
    </location>
</feature>
<keyword evidence="1" id="KW-0547">Nucleotide-binding</keyword>
<dbReference type="GO" id="GO:0005524">
    <property type="term" value="F:ATP binding"/>
    <property type="evidence" value="ECO:0007669"/>
    <property type="project" value="UniProtKB-KW"/>
</dbReference>
<dbReference type="Gene3D" id="3.40.50.300">
    <property type="entry name" value="P-loop containing nucleotide triphosphate hydrolases"/>
    <property type="match status" value="1"/>
</dbReference>
<sequence length="471" mass="48763">MSTPPGNGGLQPLSGGAGGAAALLLRPPPAGGAANLLLRPPPAGAANLLLRPPPTGAASLLLRAPPSGAVSLLVRPPPTGAASLLVRAPPGVAVASNGVSPGVQSVPLLLPTLASGSAEAVAAPPAAKAEEYEEDDDFVARDLGDGGWGEDEEEPSKPSEVESKLKEDTEPSSSASAPSAGSLEAGGKAEAGGADLAAADAFLSAEAAPPPRKAQEHIFVTSQPGVGKTTLVQKLVEKLRQEEGEGGVEIVGFYTEEVRDAANLRVGFDVVRVGGGHPDAPSRSVLARLGKAPPLVGKYSVNVAAFEAFALPTLERPSEEEPLPENPRLYAETEDDWEQVVSLVSEPGEDEEGAACIIRLSDGTELSVEPSQLREVPEGWKPEKDEAEEEEEEEHIPRLVICDEVGKMGLLSIQFPKTLTAVLESDGVLLATGPEPAQGQRDSEAVERIKRSPGARVLRLTRGNRDALVDK</sequence>
<evidence type="ECO:0000256" key="3">
    <source>
        <dbReference type="ARBA" id="ARBA00022840"/>
    </source>
</evidence>
<feature type="compositionally biased region" description="Acidic residues" evidence="4">
    <location>
        <begin position="385"/>
        <end position="394"/>
    </location>
</feature>
<dbReference type="OrthoDB" id="449299at2759"/>
<evidence type="ECO:0000256" key="2">
    <source>
        <dbReference type="ARBA" id="ARBA00022801"/>
    </source>
</evidence>
<evidence type="ECO:0000256" key="4">
    <source>
        <dbReference type="SAM" id="MobiDB-lite"/>
    </source>
</evidence>
<evidence type="ECO:0000256" key="1">
    <source>
        <dbReference type="ARBA" id="ARBA00022741"/>
    </source>
</evidence>
<keyword evidence="3" id="KW-0067">ATP-binding</keyword>
<keyword evidence="6" id="KW-1185">Reference proteome</keyword>
<dbReference type="AlphaFoldDB" id="A0A813ESV0"/>
<gene>
    <name evidence="5" type="ORF">PGLA1383_LOCUS19941</name>
</gene>
<dbReference type="PANTHER" id="PTHR43146">
    <property type="entry name" value="CANCER-RELATED NUCLEOSIDE-TRIPHOSPHATASE"/>
    <property type="match status" value="1"/>
</dbReference>
<keyword evidence="2" id="KW-0378">Hydrolase</keyword>
<evidence type="ECO:0000313" key="6">
    <source>
        <dbReference type="Proteomes" id="UP000654075"/>
    </source>
</evidence>
<dbReference type="EMBL" id="CAJNNV010013388">
    <property type="protein sequence ID" value="CAE8601655.1"/>
    <property type="molecule type" value="Genomic_DNA"/>
</dbReference>
<dbReference type="Pfam" id="PF03266">
    <property type="entry name" value="NTPase_1"/>
    <property type="match status" value="2"/>
</dbReference>
<protein>
    <submittedName>
        <fullName evidence="5">Uncharacterized protein</fullName>
    </submittedName>
</protein>
<dbReference type="Proteomes" id="UP000654075">
    <property type="component" value="Unassembled WGS sequence"/>
</dbReference>
<reference evidence="5" key="1">
    <citation type="submission" date="2021-02" db="EMBL/GenBank/DDBJ databases">
        <authorList>
            <person name="Dougan E. K."/>
            <person name="Rhodes N."/>
            <person name="Thang M."/>
            <person name="Chan C."/>
        </authorList>
    </citation>
    <scope>NUCLEOTIDE SEQUENCE</scope>
</reference>
<name>A0A813ESV0_POLGL</name>
<dbReference type="InterPro" id="IPR027417">
    <property type="entry name" value="P-loop_NTPase"/>
</dbReference>
<accession>A0A813ESV0</accession>
<feature type="compositionally biased region" description="Low complexity" evidence="4">
    <location>
        <begin position="10"/>
        <end position="24"/>
    </location>
</feature>
<feature type="compositionally biased region" description="Low complexity" evidence="4">
    <location>
        <begin position="171"/>
        <end position="188"/>
    </location>
</feature>
<feature type="compositionally biased region" description="Basic and acidic residues" evidence="4">
    <location>
        <begin position="155"/>
        <end position="169"/>
    </location>
</feature>
<proteinExistence type="predicted"/>
<feature type="region of interest" description="Disordered" evidence="4">
    <location>
        <begin position="368"/>
        <end position="394"/>
    </location>
</feature>
<organism evidence="5 6">
    <name type="scientific">Polarella glacialis</name>
    <name type="common">Dinoflagellate</name>
    <dbReference type="NCBI Taxonomy" id="89957"/>
    <lineage>
        <taxon>Eukaryota</taxon>
        <taxon>Sar</taxon>
        <taxon>Alveolata</taxon>
        <taxon>Dinophyceae</taxon>
        <taxon>Suessiales</taxon>
        <taxon>Suessiaceae</taxon>
        <taxon>Polarella</taxon>
    </lineage>
</organism>
<evidence type="ECO:0000313" key="5">
    <source>
        <dbReference type="EMBL" id="CAE8601655.1"/>
    </source>
</evidence>
<dbReference type="InterPro" id="IPR004948">
    <property type="entry name" value="Nuc-triphosphatase_THEP1"/>
</dbReference>
<feature type="region of interest" description="Disordered" evidence="4">
    <location>
        <begin position="122"/>
        <end position="188"/>
    </location>
</feature>
<dbReference type="GO" id="GO:0017111">
    <property type="term" value="F:ribonucleoside triphosphate phosphatase activity"/>
    <property type="evidence" value="ECO:0007669"/>
    <property type="project" value="InterPro"/>
</dbReference>
<dbReference type="SUPFAM" id="SSF52540">
    <property type="entry name" value="P-loop containing nucleoside triphosphate hydrolases"/>
    <property type="match status" value="1"/>
</dbReference>
<feature type="non-terminal residue" evidence="5">
    <location>
        <position position="471"/>
    </location>
</feature>
<comment type="caution">
    <text evidence="5">The sequence shown here is derived from an EMBL/GenBank/DDBJ whole genome shotgun (WGS) entry which is preliminary data.</text>
</comment>